<reference evidence="2" key="2">
    <citation type="submission" date="2021-08" db="EMBL/GenBank/DDBJ databases">
        <authorList>
            <person name="Tani A."/>
            <person name="Ola A."/>
            <person name="Ogura Y."/>
            <person name="Katsura K."/>
            <person name="Hayashi T."/>
        </authorList>
    </citation>
    <scope>NUCLEOTIDE SEQUENCE</scope>
    <source>
        <strain evidence="2">NBRC 103626</strain>
    </source>
</reference>
<dbReference type="AlphaFoldDB" id="A0AA37HNZ1"/>
<evidence type="ECO:0000313" key="2">
    <source>
        <dbReference type="EMBL" id="GJD79178.1"/>
    </source>
</evidence>
<dbReference type="EMBL" id="BPQM01000054">
    <property type="protein sequence ID" value="GJD79178.1"/>
    <property type="molecule type" value="Genomic_DNA"/>
</dbReference>
<proteinExistence type="predicted"/>
<name>A0AA37HNZ1_9HYPH</name>
<accession>A0AA37HNZ1</accession>
<keyword evidence="3" id="KW-1185">Reference proteome</keyword>
<evidence type="ECO:0000256" key="1">
    <source>
        <dbReference type="SAM" id="MobiDB-lite"/>
    </source>
</evidence>
<feature type="region of interest" description="Disordered" evidence="1">
    <location>
        <begin position="91"/>
        <end position="143"/>
    </location>
</feature>
<feature type="compositionally biased region" description="Low complexity" evidence="1">
    <location>
        <begin position="94"/>
        <end position="116"/>
    </location>
</feature>
<organism evidence="2 3">
    <name type="scientific">Methylobacterium gregans</name>
    <dbReference type="NCBI Taxonomy" id="374424"/>
    <lineage>
        <taxon>Bacteria</taxon>
        <taxon>Pseudomonadati</taxon>
        <taxon>Pseudomonadota</taxon>
        <taxon>Alphaproteobacteria</taxon>
        <taxon>Hyphomicrobiales</taxon>
        <taxon>Methylobacteriaceae</taxon>
        <taxon>Methylobacterium</taxon>
    </lineage>
</organism>
<comment type="caution">
    <text evidence="2">The sequence shown here is derived from an EMBL/GenBank/DDBJ whole genome shotgun (WGS) entry which is preliminary data.</text>
</comment>
<sequence length="143" mass="15268">MSKFQLIVAKWDPSNGAWARLKSADLDTLITLEDAAWAPEVTDTHGFAIFSVAQLRAATKARGPKRLRSMRPGHGLLVTRRELKEWRERCLDLGSPPASSSTSTVGSGPSTTGSSSDAQRTALAIAQRLKRSSRSTSSSGTAG</sequence>
<feature type="compositionally biased region" description="Low complexity" evidence="1">
    <location>
        <begin position="134"/>
        <end position="143"/>
    </location>
</feature>
<reference evidence="2" key="1">
    <citation type="journal article" date="2016" name="Front. Microbiol.">
        <title>Genome Sequence of the Piezophilic, Mesophilic Sulfate-Reducing Bacterium Desulfovibrio indicus J2T.</title>
        <authorList>
            <person name="Cao J."/>
            <person name="Maignien L."/>
            <person name="Shao Z."/>
            <person name="Alain K."/>
            <person name="Jebbar M."/>
        </authorList>
    </citation>
    <scope>NUCLEOTIDE SEQUENCE</scope>
    <source>
        <strain evidence="2">NBRC 103626</strain>
    </source>
</reference>
<dbReference type="Proteomes" id="UP001055108">
    <property type="component" value="Unassembled WGS sequence"/>
</dbReference>
<protein>
    <submittedName>
        <fullName evidence="2">Uncharacterized protein</fullName>
    </submittedName>
</protein>
<gene>
    <name evidence="2" type="ORF">NBEOAGPD_2399</name>
</gene>
<evidence type="ECO:0000313" key="3">
    <source>
        <dbReference type="Proteomes" id="UP001055108"/>
    </source>
</evidence>